<evidence type="ECO:0000313" key="2">
    <source>
        <dbReference type="Proteomes" id="UP000011626"/>
    </source>
</evidence>
<comment type="caution">
    <text evidence="1">The sequence shown here is derived from an EMBL/GenBank/DDBJ whole genome shotgun (WGS) entry which is preliminary data.</text>
</comment>
<accession>M0D2Q0</accession>
<dbReference type="STRING" id="797114.C475_02246"/>
<dbReference type="AlphaFoldDB" id="M0D2Q0"/>
<name>M0D2Q0_9EURY</name>
<reference evidence="1 2" key="1">
    <citation type="journal article" date="2014" name="PLoS Genet.">
        <title>Phylogenetically driven sequencing of extremely halophilic archaea reveals strategies for static and dynamic osmo-response.</title>
        <authorList>
            <person name="Becker E.A."/>
            <person name="Seitzer P.M."/>
            <person name="Tritt A."/>
            <person name="Larsen D."/>
            <person name="Krusor M."/>
            <person name="Yao A.I."/>
            <person name="Wu D."/>
            <person name="Madern D."/>
            <person name="Eisen J.A."/>
            <person name="Darling A.E."/>
            <person name="Facciotti M.T."/>
        </authorList>
    </citation>
    <scope>NUCLEOTIDE SEQUENCE [LARGE SCALE GENOMIC DNA]</scope>
    <source>
        <strain evidence="1 2">2-9-1</strain>
    </source>
</reference>
<evidence type="ECO:0000313" key="1">
    <source>
        <dbReference type="EMBL" id="ELZ29730.1"/>
    </source>
</evidence>
<dbReference type="EMBL" id="AOIU01000005">
    <property type="protein sequence ID" value="ELZ29730.1"/>
    <property type="molecule type" value="Genomic_DNA"/>
</dbReference>
<sequence length="79" mass="9142">MVELGHQPQFLFLPDSIFDALDGVSDARITLYRYEPVRHTTICEQLPRIIGRAVCLVVSFERGVRHRWTDDRLSFNPGL</sequence>
<proteinExistence type="predicted"/>
<keyword evidence="2" id="KW-1185">Reference proteome</keyword>
<protein>
    <submittedName>
        <fullName evidence="1">Uncharacterized protein</fullName>
    </submittedName>
</protein>
<gene>
    <name evidence="1" type="ORF">C475_02246</name>
</gene>
<organism evidence="1 2">
    <name type="scientific">Halosimplex carlsbadense 2-9-1</name>
    <dbReference type="NCBI Taxonomy" id="797114"/>
    <lineage>
        <taxon>Archaea</taxon>
        <taxon>Methanobacteriati</taxon>
        <taxon>Methanobacteriota</taxon>
        <taxon>Stenosarchaea group</taxon>
        <taxon>Halobacteria</taxon>
        <taxon>Halobacteriales</taxon>
        <taxon>Haloarculaceae</taxon>
        <taxon>Halosimplex</taxon>
    </lineage>
</organism>
<dbReference type="Proteomes" id="UP000011626">
    <property type="component" value="Unassembled WGS sequence"/>
</dbReference>